<feature type="transmembrane region" description="Helical" evidence="7">
    <location>
        <begin position="352"/>
        <end position="371"/>
    </location>
</feature>
<accession>A0A1Y1I0K2</accession>
<evidence type="ECO:0000256" key="6">
    <source>
        <dbReference type="SAM" id="Coils"/>
    </source>
</evidence>
<reference evidence="10 11" key="1">
    <citation type="journal article" date="2014" name="Nat. Commun.">
        <title>Klebsormidium flaccidum genome reveals primary factors for plant terrestrial adaptation.</title>
        <authorList>
            <person name="Hori K."/>
            <person name="Maruyama F."/>
            <person name="Fujisawa T."/>
            <person name="Togashi T."/>
            <person name="Yamamoto N."/>
            <person name="Seo M."/>
            <person name="Sato S."/>
            <person name="Yamada T."/>
            <person name="Mori H."/>
            <person name="Tajima N."/>
            <person name="Moriyama T."/>
            <person name="Ikeuchi M."/>
            <person name="Watanabe M."/>
            <person name="Wada H."/>
            <person name="Kobayashi K."/>
            <person name="Saito M."/>
            <person name="Masuda T."/>
            <person name="Sasaki-Sekimoto Y."/>
            <person name="Mashiguchi K."/>
            <person name="Awai K."/>
            <person name="Shimojima M."/>
            <person name="Masuda S."/>
            <person name="Iwai M."/>
            <person name="Nobusawa T."/>
            <person name="Narise T."/>
            <person name="Kondo S."/>
            <person name="Saito H."/>
            <person name="Sato R."/>
            <person name="Murakawa M."/>
            <person name="Ihara Y."/>
            <person name="Oshima-Yamada Y."/>
            <person name="Ohtaka K."/>
            <person name="Satoh M."/>
            <person name="Sonobe K."/>
            <person name="Ishii M."/>
            <person name="Ohtani R."/>
            <person name="Kanamori-Sato M."/>
            <person name="Honoki R."/>
            <person name="Miyazaki D."/>
            <person name="Mochizuki H."/>
            <person name="Umetsu J."/>
            <person name="Higashi K."/>
            <person name="Shibata D."/>
            <person name="Kamiya Y."/>
            <person name="Sato N."/>
            <person name="Nakamura Y."/>
            <person name="Tabata S."/>
            <person name="Ida S."/>
            <person name="Kurokawa K."/>
            <person name="Ohta H."/>
        </authorList>
    </citation>
    <scope>NUCLEOTIDE SEQUENCE [LARGE SCALE GENOMIC DNA]</scope>
    <source>
        <strain evidence="10 11">NIES-2285</strain>
    </source>
</reference>
<dbReference type="STRING" id="105231.A0A1Y1I0K2"/>
<gene>
    <name evidence="10" type="ORF">KFL_001890080</name>
</gene>
<evidence type="ECO:0000313" key="11">
    <source>
        <dbReference type="Proteomes" id="UP000054558"/>
    </source>
</evidence>
<evidence type="ECO:0000256" key="1">
    <source>
        <dbReference type="ARBA" id="ARBA00004141"/>
    </source>
</evidence>
<comment type="subcellular location">
    <subcellularLocation>
        <location evidence="1">Membrane</location>
        <topology evidence="1">Multi-pass membrane protein</topology>
    </subcellularLocation>
</comment>
<protein>
    <submittedName>
        <fullName evidence="10">Ca2+-modulated nonselective cation channel polycystin</fullName>
    </submittedName>
</protein>
<sequence length="749" mass="84436">MYYAESDITSEDDGAGEQMGMEEAIKDIEDDDHKVVNGVYRMIKERSAHKTAYIDLLTFILFTALYMTVLYLQQGNAQRYQVTQSMQPLLPQDTSLTQPTDVFTYLNETFISTLWADPIPTFDNPDGTEADGNLGRYAGNHNRILGGLLVHQARYGGRVCARKRFQNLFQYCSTSSTSKEPFGVNPIYVNTSVLYNPNVTATDYYAPAEINSAGIPYALFFRKIEGLKDGFPVVFDINLSAENAANRLQYLADALYLDNATDIVTVRVITYNGDAHHFAQLQAFFTFQPGGKIAVNTDIKGLNVEVYAKTQDWVRAGLEALLVIGIAYGIFSEVREAIHVHKSKGSVLRYFSSLWNFIDVISLALLVYAVIHRIFYVVMAQRFTADVHYDIYQDLNSLGRPWGLKLDGSQYTDFADLATRVATLIEFHNEYVTLNGINVFLMILRVLKLLDFQPQMGILTRALAAAGADLLNFFILWGIIFVAYAYIGNLMFGGNLDAFRSLQYSLTTMFMWVLGDTTVEYTLLAKRGWELWAGQLLFITFQVWMVFIVMQFLIAIAVDAFVDVKLATENAPGMFEELYDFGKAGILRYRYKRLPDKALLRQLKQLRGTSVTDDTVRDAEKTGDLSSKDKELIVKVDGQDVDTERLKEVLERRTLYEVADKSSVDPTRVAEQVMAQFGLAMEKVEKIAKKPKKNEELHKLKEAVDSFEKQLASMSDVIQGRLNAIHGDMAVAGMSRSTIPEEGHEDLDS</sequence>
<evidence type="ECO:0000256" key="4">
    <source>
        <dbReference type="ARBA" id="ARBA00022989"/>
    </source>
</evidence>
<dbReference type="Gene3D" id="1.10.287.70">
    <property type="match status" value="1"/>
</dbReference>
<keyword evidence="11" id="KW-1185">Reference proteome</keyword>
<feature type="transmembrane region" description="Helical" evidence="7">
    <location>
        <begin position="313"/>
        <end position="331"/>
    </location>
</feature>
<feature type="coiled-coil region" evidence="6">
    <location>
        <begin position="690"/>
        <end position="717"/>
    </location>
</feature>
<dbReference type="InterPro" id="IPR046791">
    <property type="entry name" value="Polycystin_dom"/>
</dbReference>
<dbReference type="AlphaFoldDB" id="A0A1Y1I0K2"/>
<evidence type="ECO:0000259" key="8">
    <source>
        <dbReference type="Pfam" id="PF08016"/>
    </source>
</evidence>
<evidence type="ECO:0000256" key="3">
    <source>
        <dbReference type="ARBA" id="ARBA00022692"/>
    </source>
</evidence>
<dbReference type="PANTHER" id="PTHR10877">
    <property type="entry name" value="POLYCYSTIN FAMILY MEMBER"/>
    <property type="match status" value="1"/>
</dbReference>
<dbReference type="PANTHER" id="PTHR10877:SF183">
    <property type="entry name" value="AT14535P-RELATED"/>
    <property type="match status" value="1"/>
</dbReference>
<dbReference type="Pfam" id="PF08016">
    <property type="entry name" value="PKD_channel"/>
    <property type="match status" value="1"/>
</dbReference>
<keyword evidence="3 7" id="KW-0812">Transmembrane</keyword>
<feature type="transmembrane region" description="Helical" evidence="7">
    <location>
        <begin position="462"/>
        <end position="487"/>
    </location>
</feature>
<dbReference type="InterPro" id="IPR013122">
    <property type="entry name" value="PKD1_2_channel"/>
</dbReference>
<feature type="transmembrane region" description="Helical" evidence="7">
    <location>
        <begin position="536"/>
        <end position="558"/>
    </location>
</feature>
<dbReference type="OMA" id="REWYIRT"/>
<dbReference type="InterPro" id="IPR051223">
    <property type="entry name" value="Polycystin"/>
</dbReference>
<proteinExistence type="inferred from homology"/>
<feature type="domain" description="Polycystin cation channel PKD1/PKD2" evidence="8">
    <location>
        <begin position="424"/>
        <end position="563"/>
    </location>
</feature>
<evidence type="ECO:0000256" key="7">
    <source>
        <dbReference type="SAM" id="Phobius"/>
    </source>
</evidence>
<feature type="domain" description="Polycystin" evidence="9">
    <location>
        <begin position="96"/>
        <end position="299"/>
    </location>
</feature>
<keyword evidence="6" id="KW-0175">Coiled coil</keyword>
<keyword evidence="5 7" id="KW-0472">Membrane</keyword>
<feature type="transmembrane region" description="Helical" evidence="7">
    <location>
        <begin position="502"/>
        <end position="524"/>
    </location>
</feature>
<dbReference type="Pfam" id="PF20519">
    <property type="entry name" value="Polycystin_dom"/>
    <property type="match status" value="1"/>
</dbReference>
<comment type="similarity">
    <text evidence="2">Belongs to the polycystin family.</text>
</comment>
<dbReference type="GO" id="GO:0016020">
    <property type="term" value="C:membrane"/>
    <property type="evidence" value="ECO:0007669"/>
    <property type="project" value="UniProtKB-SubCell"/>
</dbReference>
<organism evidence="10 11">
    <name type="scientific">Klebsormidium nitens</name>
    <name type="common">Green alga</name>
    <name type="synonym">Ulothrix nitens</name>
    <dbReference type="NCBI Taxonomy" id="105231"/>
    <lineage>
        <taxon>Eukaryota</taxon>
        <taxon>Viridiplantae</taxon>
        <taxon>Streptophyta</taxon>
        <taxon>Klebsormidiophyceae</taxon>
        <taxon>Klebsormidiales</taxon>
        <taxon>Klebsormidiaceae</taxon>
        <taxon>Klebsormidium</taxon>
    </lineage>
</organism>
<dbReference type="OrthoDB" id="2017723at2759"/>
<evidence type="ECO:0000259" key="9">
    <source>
        <dbReference type="Pfam" id="PF20519"/>
    </source>
</evidence>
<dbReference type="Proteomes" id="UP000054558">
    <property type="component" value="Unassembled WGS sequence"/>
</dbReference>
<feature type="transmembrane region" description="Helical" evidence="7">
    <location>
        <begin position="52"/>
        <end position="72"/>
    </location>
</feature>
<evidence type="ECO:0000256" key="5">
    <source>
        <dbReference type="ARBA" id="ARBA00023136"/>
    </source>
</evidence>
<evidence type="ECO:0000256" key="2">
    <source>
        <dbReference type="ARBA" id="ARBA00007200"/>
    </source>
</evidence>
<evidence type="ECO:0000313" key="10">
    <source>
        <dbReference type="EMBL" id="GAQ84444.1"/>
    </source>
</evidence>
<dbReference type="EMBL" id="DF237138">
    <property type="protein sequence ID" value="GAQ84444.1"/>
    <property type="molecule type" value="Genomic_DNA"/>
</dbReference>
<name>A0A1Y1I0K2_KLENI</name>
<keyword evidence="4 7" id="KW-1133">Transmembrane helix</keyword>